<evidence type="ECO:0000313" key="2">
    <source>
        <dbReference type="Proteomes" id="UP000475385"/>
    </source>
</evidence>
<sequence>MSNAAATEGAVDAARLYSFTFGDHQTQAAWKDVRSLTWPDLVTLMTSHPVGPKSGSCIVPARFHGAARKKTEAQQIDVALLDSDVGHTLEELRQAVAGKGWRAIITSTHSHLTPRTSSKRGAWDKFLATHGDPETAPAAFLLSKGYLPHITQGAKVVGTTTEEVTFEHQPCPKFRVIIPLARAWLAAAYDSQAQANAAWKERIEALAAALSLNHDQSCTDTSRLFYLPRRPPDGPPPEYLVLDGEHCDIFALPAPPQPPRPGQARRRRLRPDANTKLLKAMGVQVSAEGDGVTFQDPDTGEIVELQAWASRGGGQFQLRSALQARRPGVFLGKVVDGVKHHLTCVNADEHSSTDADTATIVIDASESDSKGFIYFCHHNHCVTRDRLYMLRRMLEQRWLLPEDLENPAYYLSGKAPRPLIRYLAGDLPRIVDQAEQVLVKAAAGIYQRGSYIVRPGVIKVDVDQRGISSLRITEVQEMSLVEELTRHADWEKFDGRSESWVRIDAPNRVAKAYIQRTGRRRLPVLTGLVDAPTLRSDGSILDQVGYDAATGLLYDARGMRFPAIPRQPSKAQAEQALATLAELLSTFPFVDEASRSVAYSVILTACIRRSLPTAPLHAFTAPVAGSGKSTLVDLASIIATGRDASVISQGKSEEELEKRLGALLLAGDLIIAIDNCAHPIDSEFLCSMLTQAKVRPRILGRSEAPELPANGLITATGNNLVLVGDLTRRAIICTLNPKVERPELREFDRNPMTTARENRHTYLAAALTVLRAYHVAGRPDQPPALGSFETWSGWVRGALLWLGLADPVSTMEELREEDPQLEAQITVLSHWASVIGSARTSTRAIIERATQPASTGAVFGMGIRVEYLYPDFREALLAVAGDNGSVNGRRLGKWIKKHEDRIVQGMRIVRCGFLEGTMTWRLEQKE</sequence>
<evidence type="ECO:0008006" key="3">
    <source>
        <dbReference type="Google" id="ProtNLM"/>
    </source>
</evidence>
<evidence type="ECO:0000313" key="1">
    <source>
        <dbReference type="EMBL" id="NGM24163.1"/>
    </source>
</evidence>
<dbReference type="Proteomes" id="UP000475385">
    <property type="component" value="Unassembled WGS sequence"/>
</dbReference>
<dbReference type="RefSeq" id="WP_164698076.1">
    <property type="nucleotide sequence ID" value="NZ_JAAIKB010000026.1"/>
</dbReference>
<protein>
    <recommendedName>
        <fullName evidence="3">RepB-like DNA primase domain-containing protein</fullName>
    </recommendedName>
</protein>
<reference evidence="1 2" key="1">
    <citation type="submission" date="2020-02" db="EMBL/GenBank/DDBJ databases">
        <authorList>
            <person name="Kim H.M."/>
            <person name="Jeon C.O."/>
        </authorList>
    </citation>
    <scope>NUCLEOTIDE SEQUENCE [LARGE SCALE GENOMIC DNA]</scope>
    <source>
        <strain evidence="1 2">PeD5</strain>
    </source>
</reference>
<comment type="caution">
    <text evidence="1">The sequence shown here is derived from an EMBL/GenBank/DDBJ whole genome shotgun (WGS) entry which is preliminary data.</text>
</comment>
<dbReference type="EMBL" id="JAAIKB010000026">
    <property type="protein sequence ID" value="NGM24163.1"/>
    <property type="molecule type" value="Genomic_DNA"/>
</dbReference>
<organism evidence="1 2">
    <name type="scientific">Falsiroseomonas algicola</name>
    <dbReference type="NCBI Taxonomy" id="2716930"/>
    <lineage>
        <taxon>Bacteria</taxon>
        <taxon>Pseudomonadati</taxon>
        <taxon>Pseudomonadota</taxon>
        <taxon>Alphaproteobacteria</taxon>
        <taxon>Acetobacterales</taxon>
        <taxon>Roseomonadaceae</taxon>
        <taxon>Falsiroseomonas</taxon>
    </lineage>
</organism>
<keyword evidence="2" id="KW-1185">Reference proteome</keyword>
<reference evidence="1 2" key="2">
    <citation type="submission" date="2020-03" db="EMBL/GenBank/DDBJ databases">
        <title>Roseomonas stagni sp. nov., isolated from pond water in Japan.</title>
        <authorList>
            <person name="Furuhata K."/>
            <person name="Miyamoto H."/>
            <person name="Goto K."/>
        </authorList>
    </citation>
    <scope>NUCLEOTIDE SEQUENCE [LARGE SCALE GENOMIC DNA]</scope>
    <source>
        <strain evidence="1 2">PeD5</strain>
    </source>
</reference>
<dbReference type="AlphaFoldDB" id="A0A6M1LW38"/>
<accession>A0A6M1LW38</accession>
<gene>
    <name evidence="1" type="ORF">G3576_29500</name>
</gene>
<proteinExistence type="predicted"/>
<name>A0A6M1LW38_9PROT</name>